<evidence type="ECO:0000259" key="5">
    <source>
        <dbReference type="PROSITE" id="PS50245"/>
    </source>
</evidence>
<name>A0ABP0B474_9PEZI</name>
<feature type="domain" description="CAP-Gly" evidence="5">
    <location>
        <begin position="34"/>
        <end position="94"/>
    </location>
</feature>
<dbReference type="PROSITE" id="PS51450">
    <property type="entry name" value="LRR"/>
    <property type="match status" value="1"/>
</dbReference>
<dbReference type="Gene3D" id="2.30.30.190">
    <property type="entry name" value="CAP Gly-rich-like domain"/>
    <property type="match status" value="1"/>
</dbReference>
<keyword evidence="1" id="KW-0433">Leucine-rich repeat</keyword>
<evidence type="ECO:0000256" key="4">
    <source>
        <dbReference type="SAM" id="MobiDB-lite"/>
    </source>
</evidence>
<dbReference type="InterPro" id="IPR050541">
    <property type="entry name" value="LRR_TM_domain-containing"/>
</dbReference>
<keyword evidence="2" id="KW-0732">Signal</keyword>
<dbReference type="SMART" id="SM01052">
    <property type="entry name" value="CAP_GLY"/>
    <property type="match status" value="1"/>
</dbReference>
<keyword evidence="7" id="KW-1185">Reference proteome</keyword>
<feature type="compositionally biased region" description="Acidic residues" evidence="4">
    <location>
        <begin position="593"/>
        <end position="621"/>
    </location>
</feature>
<evidence type="ECO:0000256" key="1">
    <source>
        <dbReference type="ARBA" id="ARBA00022614"/>
    </source>
</evidence>
<dbReference type="PANTHER" id="PTHR24369">
    <property type="entry name" value="ANTIGEN BSP, PUTATIVE-RELATED"/>
    <property type="match status" value="1"/>
</dbReference>
<dbReference type="PROSITE" id="PS00845">
    <property type="entry name" value="CAP_GLY_1"/>
    <property type="match status" value="1"/>
</dbReference>
<evidence type="ECO:0000256" key="2">
    <source>
        <dbReference type="ARBA" id="ARBA00022729"/>
    </source>
</evidence>
<evidence type="ECO:0000256" key="3">
    <source>
        <dbReference type="ARBA" id="ARBA00022737"/>
    </source>
</evidence>
<dbReference type="InterPro" id="IPR001611">
    <property type="entry name" value="Leu-rich_rpt"/>
</dbReference>
<evidence type="ECO:0000313" key="6">
    <source>
        <dbReference type="EMBL" id="CAK7214331.1"/>
    </source>
</evidence>
<dbReference type="Gene3D" id="3.80.10.10">
    <property type="entry name" value="Ribonuclease Inhibitor"/>
    <property type="match status" value="3"/>
</dbReference>
<reference evidence="6 7" key="1">
    <citation type="submission" date="2024-01" db="EMBL/GenBank/DDBJ databases">
        <authorList>
            <person name="Allen C."/>
            <person name="Tagirdzhanova G."/>
        </authorList>
    </citation>
    <scope>NUCLEOTIDE SEQUENCE [LARGE SCALE GENOMIC DNA]</scope>
</reference>
<dbReference type="SUPFAM" id="SSF52047">
    <property type="entry name" value="RNI-like"/>
    <property type="match status" value="1"/>
</dbReference>
<feature type="compositionally biased region" description="Low complexity" evidence="4">
    <location>
        <begin position="421"/>
        <end position="445"/>
    </location>
</feature>
<evidence type="ECO:0000313" key="7">
    <source>
        <dbReference type="Proteomes" id="UP001642405"/>
    </source>
</evidence>
<dbReference type="InterPro" id="IPR032675">
    <property type="entry name" value="LRR_dom_sf"/>
</dbReference>
<dbReference type="EMBL" id="CAWUHB010000008">
    <property type="protein sequence ID" value="CAK7214331.1"/>
    <property type="molecule type" value="Genomic_DNA"/>
</dbReference>
<dbReference type="Pfam" id="PF13516">
    <property type="entry name" value="LRR_6"/>
    <property type="match status" value="1"/>
</dbReference>
<feature type="region of interest" description="Disordered" evidence="4">
    <location>
        <begin position="419"/>
        <end position="445"/>
    </location>
</feature>
<proteinExistence type="predicted"/>
<dbReference type="PANTHER" id="PTHR24369:SF210">
    <property type="entry name" value="CHAOPTIN-RELATED"/>
    <property type="match status" value="1"/>
</dbReference>
<protein>
    <recommendedName>
        <fullName evidence="5">CAP-Gly domain-containing protein</fullName>
    </recommendedName>
</protein>
<feature type="region of interest" description="Disordered" evidence="4">
    <location>
        <begin position="589"/>
        <end position="641"/>
    </location>
</feature>
<dbReference type="PROSITE" id="PS50245">
    <property type="entry name" value="CAP_GLY_2"/>
    <property type="match status" value="1"/>
</dbReference>
<dbReference type="SUPFAM" id="SSF74924">
    <property type="entry name" value="Cap-Gly domain"/>
    <property type="match status" value="1"/>
</dbReference>
<dbReference type="InterPro" id="IPR036859">
    <property type="entry name" value="CAP-Gly_dom_sf"/>
</dbReference>
<dbReference type="Pfam" id="PF01302">
    <property type="entry name" value="CAP_GLY"/>
    <property type="match status" value="1"/>
</dbReference>
<keyword evidence="3" id="KW-0677">Repeat</keyword>
<dbReference type="Proteomes" id="UP001642405">
    <property type="component" value="Unassembled WGS sequence"/>
</dbReference>
<comment type="caution">
    <text evidence="6">The sequence shown here is derived from an EMBL/GenBank/DDBJ whole genome shotgun (WGS) entry which is preliminary data.</text>
</comment>
<organism evidence="6 7">
    <name type="scientific">Sporothrix curviconia</name>
    <dbReference type="NCBI Taxonomy" id="1260050"/>
    <lineage>
        <taxon>Eukaryota</taxon>
        <taxon>Fungi</taxon>
        <taxon>Dikarya</taxon>
        <taxon>Ascomycota</taxon>
        <taxon>Pezizomycotina</taxon>
        <taxon>Sordariomycetes</taxon>
        <taxon>Sordariomycetidae</taxon>
        <taxon>Ophiostomatales</taxon>
        <taxon>Ophiostomataceae</taxon>
        <taxon>Sporothrix</taxon>
    </lineage>
</organism>
<sequence>MAANTTPVVGERHSYDGALCTVRYVGEVAGTAGGLWLGVEWDDATRGKHDGVHKGVRYFACRPRTRPPPVVLVGGAPHPALGAPPPSTPASFVRPTRPHDAPRSFLAAVRQKYASEVPGTDVAGAAGAAGAAAADAPARRQIIISGKVAEEVGFDKVRRQLAQIETLRVVILDGQCVVSAGGGSVENGPDDSLSAIRTTCPSITELDLSRNLFTDFATVAAICRELPKLRGLRVNGNRMAIDDGSLYCDTFDGVRELAVEETLLSWEEIGRVTASFPCLASLVAGSNELTQLVPALPPASMAHLATTLTTLNLEFNDFTALSDLASLSGLKALRNLHLKGCRIARVSGDDEGAGVGAGAADDDLQMPTPSFSFSETLTYIDLSYNLVTSWAFVDALPDVFPGMTSLRFAHNPIYNNPNLDTETTPSTAAATATSTATTTSSSSSATASTEESYMVAVGRLARLRTLNFSTVSATDRANAEMFYLSRIAKQMAAVAEGSPAEKAVVARHRRYAELCALYGEPAIVRQAAINPAFLEARLVRVLFSLVGQQKTASIPKSFDMYAVKGIAGRLFGRAPQQLRLVWETGEWDPVAGVDEEEEDDDDDDNERDREGEDGDGEEGTTAEECVKEDGPATEPADQAGRWVKREVELKDSPRQFGFCVDGLEARIRVEVRVKR</sequence>
<dbReference type="InterPro" id="IPR000938">
    <property type="entry name" value="CAP-Gly_domain"/>
</dbReference>
<accession>A0ABP0B474</accession>
<gene>
    <name evidence="6" type="ORF">SCUCBS95973_002106</name>
</gene>